<gene>
    <name evidence="2" type="ORF">METZ01_LOCUS195366</name>
</gene>
<feature type="transmembrane region" description="Helical" evidence="1">
    <location>
        <begin position="69"/>
        <end position="89"/>
    </location>
</feature>
<feature type="non-terminal residue" evidence="2">
    <location>
        <position position="270"/>
    </location>
</feature>
<keyword evidence="1" id="KW-0812">Transmembrane</keyword>
<reference evidence="2" key="1">
    <citation type="submission" date="2018-05" db="EMBL/GenBank/DDBJ databases">
        <authorList>
            <person name="Lanie J.A."/>
            <person name="Ng W.-L."/>
            <person name="Kazmierczak K.M."/>
            <person name="Andrzejewski T.M."/>
            <person name="Davidsen T.M."/>
            <person name="Wayne K.J."/>
            <person name="Tettelin H."/>
            <person name="Glass J.I."/>
            <person name="Rusch D."/>
            <person name="Podicherti R."/>
            <person name="Tsui H.-C.T."/>
            <person name="Winkler M.E."/>
        </authorList>
    </citation>
    <scope>NUCLEOTIDE SEQUENCE</scope>
</reference>
<feature type="transmembrane region" description="Helical" evidence="1">
    <location>
        <begin position="39"/>
        <end position="57"/>
    </location>
</feature>
<evidence type="ECO:0000313" key="2">
    <source>
        <dbReference type="EMBL" id="SVB42512.1"/>
    </source>
</evidence>
<protein>
    <submittedName>
        <fullName evidence="2">Uncharacterized protein</fullName>
    </submittedName>
</protein>
<keyword evidence="1" id="KW-1133">Transmembrane helix</keyword>
<name>A0A382DWP1_9ZZZZ</name>
<dbReference type="AlphaFoldDB" id="A0A382DWP1"/>
<proteinExistence type="predicted"/>
<evidence type="ECO:0000256" key="1">
    <source>
        <dbReference type="SAM" id="Phobius"/>
    </source>
</evidence>
<accession>A0A382DWP1</accession>
<keyword evidence="1" id="KW-0472">Membrane</keyword>
<dbReference type="EMBL" id="UINC01041357">
    <property type="protein sequence ID" value="SVB42512.1"/>
    <property type="molecule type" value="Genomic_DNA"/>
</dbReference>
<organism evidence="2">
    <name type="scientific">marine metagenome</name>
    <dbReference type="NCBI Taxonomy" id="408172"/>
    <lineage>
        <taxon>unclassified sequences</taxon>
        <taxon>metagenomes</taxon>
        <taxon>ecological metagenomes</taxon>
    </lineage>
</organism>
<feature type="transmembrane region" description="Helical" evidence="1">
    <location>
        <begin position="6"/>
        <end position="27"/>
    </location>
</feature>
<sequence length="270" mass="31529">MPNEETSIILGWAILACGTLGMGGWWLSIRLDHPLLGILSRWARWFLFTFGFSFAAVEFEWTWATRPLWNLLAISFLLWFLLESIYVWLAIRRFSMGDFPVFPKYISHEGAGEWPAQPHLIRLRDWLRETGYEQIETTRAFLGEEDYLRSFHFEETEKIVRIQLVFTPNGPEAPHAIITLSSVTNSGNRHVTDNAFLPRAGFLPSHWILKRNPLVRSLPKLERLHRTNMRESGEKFVAWEDSPLEDANEQQRVLEKTNVEKGILFSKNMR</sequence>